<dbReference type="SMART" id="SM00530">
    <property type="entry name" value="HTH_XRE"/>
    <property type="match status" value="1"/>
</dbReference>
<proteinExistence type="predicted"/>
<accession>A0A023DWF4</accession>
<dbReference type="STRING" id="1427503.HE1_00037"/>
<comment type="caution">
    <text evidence="2">The sequence shown here is derived from an EMBL/GenBank/DDBJ whole genome shotgun (WGS) entry which is preliminary data.</text>
</comment>
<organism evidence="2 3">
    <name type="scientific">Holospora elegans E1</name>
    <dbReference type="NCBI Taxonomy" id="1427503"/>
    <lineage>
        <taxon>Bacteria</taxon>
        <taxon>Pseudomonadati</taxon>
        <taxon>Pseudomonadota</taxon>
        <taxon>Alphaproteobacteria</taxon>
        <taxon>Holosporales</taxon>
        <taxon>Holosporaceae</taxon>
        <taxon>Holospora</taxon>
    </lineage>
</organism>
<reference evidence="2 3" key="1">
    <citation type="journal article" date="2014" name="FEMS Microbiol. Lett.">
        <title>Draft genome sequences of three Holospora species (Holospora obtusa, Holospora undulata, and Holospora elegans), endonuclear symbiotic bacteria of the ciliate Paramecium caudatum.</title>
        <authorList>
            <person name="Dohra H."/>
            <person name="Tanaka K."/>
            <person name="Suzuki T."/>
            <person name="Fujishima M."/>
            <person name="Suzuki H."/>
        </authorList>
    </citation>
    <scope>NUCLEOTIDE SEQUENCE [LARGE SCALE GENOMIC DNA]</scope>
    <source>
        <strain evidence="2 3">E1</strain>
    </source>
</reference>
<dbReference type="SUPFAM" id="SSF47413">
    <property type="entry name" value="lambda repressor-like DNA-binding domains"/>
    <property type="match status" value="1"/>
</dbReference>
<dbReference type="Gene3D" id="1.10.260.40">
    <property type="entry name" value="lambda repressor-like DNA-binding domains"/>
    <property type="match status" value="1"/>
</dbReference>
<dbReference type="PROSITE" id="PS50943">
    <property type="entry name" value="HTH_CROC1"/>
    <property type="match status" value="1"/>
</dbReference>
<dbReference type="Pfam" id="PF01381">
    <property type="entry name" value="HTH_3"/>
    <property type="match status" value="1"/>
</dbReference>
<dbReference type="Proteomes" id="UP000024842">
    <property type="component" value="Unassembled WGS sequence"/>
</dbReference>
<dbReference type="GO" id="GO:0003677">
    <property type="term" value="F:DNA binding"/>
    <property type="evidence" value="ECO:0007669"/>
    <property type="project" value="InterPro"/>
</dbReference>
<dbReference type="InterPro" id="IPR010982">
    <property type="entry name" value="Lambda_DNA-bd_dom_sf"/>
</dbReference>
<protein>
    <submittedName>
        <fullName evidence="2">Helix-turn-helix</fullName>
    </submittedName>
</protein>
<evidence type="ECO:0000313" key="2">
    <source>
        <dbReference type="EMBL" id="GAJ45728.1"/>
    </source>
</evidence>
<dbReference type="AlphaFoldDB" id="A0A023DWF4"/>
<keyword evidence="3" id="KW-1185">Reference proteome</keyword>
<feature type="domain" description="HTH cro/C1-type" evidence="1">
    <location>
        <begin position="21"/>
        <end position="72"/>
    </location>
</feature>
<evidence type="ECO:0000313" key="3">
    <source>
        <dbReference type="Proteomes" id="UP000024842"/>
    </source>
</evidence>
<name>A0A023DWF4_9PROT</name>
<dbReference type="InterPro" id="IPR001387">
    <property type="entry name" value="Cro/C1-type_HTH"/>
</dbReference>
<dbReference type="CDD" id="cd00093">
    <property type="entry name" value="HTH_XRE"/>
    <property type="match status" value="1"/>
</dbReference>
<evidence type="ECO:0000259" key="1">
    <source>
        <dbReference type="PROSITE" id="PS50943"/>
    </source>
</evidence>
<dbReference type="EMBL" id="BAUP01000013">
    <property type="protein sequence ID" value="GAJ45728.1"/>
    <property type="molecule type" value="Genomic_DNA"/>
</dbReference>
<gene>
    <name evidence="2" type="ORF">HE1_00037</name>
</gene>
<sequence>MVSVNMMTPSEMQKRVASRARDLRLELNLSQQTLSEKSGVSYGSLKKFEQTGQISLESLLKLAVILGCMDDFKALFALKSAEEALSLDELIDDGKRKRGRK</sequence>